<dbReference type="Proteomes" id="UP001234178">
    <property type="component" value="Unassembled WGS sequence"/>
</dbReference>
<protein>
    <submittedName>
        <fullName evidence="1">Uncharacterized protein</fullName>
    </submittedName>
</protein>
<organism evidence="1 2">
    <name type="scientific">Daphnia magna</name>
    <dbReference type="NCBI Taxonomy" id="35525"/>
    <lineage>
        <taxon>Eukaryota</taxon>
        <taxon>Metazoa</taxon>
        <taxon>Ecdysozoa</taxon>
        <taxon>Arthropoda</taxon>
        <taxon>Crustacea</taxon>
        <taxon>Branchiopoda</taxon>
        <taxon>Diplostraca</taxon>
        <taxon>Cladocera</taxon>
        <taxon>Anomopoda</taxon>
        <taxon>Daphniidae</taxon>
        <taxon>Daphnia</taxon>
    </lineage>
</organism>
<sequence length="90" mass="10271">MSIEEVFSRGSSTKDNCLQFWCHYVAFHTSREYPLFCTSSLHPKGGNVVVLGVLAAHHQMDMKIQFRVALLLNKPIGWIPCKRLQDRAIP</sequence>
<proteinExistence type="predicted"/>
<dbReference type="EMBL" id="JAOYFB010000030">
    <property type="protein sequence ID" value="KAK4017880.1"/>
    <property type="molecule type" value="Genomic_DNA"/>
</dbReference>
<accession>A0ABQ9ZYA4</accession>
<gene>
    <name evidence="1" type="ORF">OUZ56_033830</name>
</gene>
<evidence type="ECO:0000313" key="1">
    <source>
        <dbReference type="EMBL" id="KAK4017880.1"/>
    </source>
</evidence>
<evidence type="ECO:0000313" key="2">
    <source>
        <dbReference type="Proteomes" id="UP001234178"/>
    </source>
</evidence>
<keyword evidence="2" id="KW-1185">Reference proteome</keyword>
<comment type="caution">
    <text evidence="1">The sequence shown here is derived from an EMBL/GenBank/DDBJ whole genome shotgun (WGS) entry which is preliminary data.</text>
</comment>
<name>A0ABQ9ZYA4_9CRUS</name>
<reference evidence="1 2" key="1">
    <citation type="journal article" date="2023" name="Nucleic Acids Res.">
        <title>The hologenome of Daphnia magna reveals possible DNA methylation and microbiome-mediated evolution of the host genome.</title>
        <authorList>
            <person name="Chaturvedi A."/>
            <person name="Li X."/>
            <person name="Dhandapani V."/>
            <person name="Marshall H."/>
            <person name="Kissane S."/>
            <person name="Cuenca-Cambronero M."/>
            <person name="Asole G."/>
            <person name="Calvet F."/>
            <person name="Ruiz-Romero M."/>
            <person name="Marangio P."/>
            <person name="Guigo R."/>
            <person name="Rago D."/>
            <person name="Mirbahai L."/>
            <person name="Eastwood N."/>
            <person name="Colbourne J.K."/>
            <person name="Zhou J."/>
            <person name="Mallon E."/>
            <person name="Orsini L."/>
        </authorList>
    </citation>
    <scope>NUCLEOTIDE SEQUENCE [LARGE SCALE GENOMIC DNA]</scope>
    <source>
        <strain evidence="1">LRV0_1</strain>
    </source>
</reference>